<accession>Q0W160</accession>
<evidence type="ECO:0000313" key="2">
    <source>
        <dbReference type="EMBL" id="CAJ37883.1"/>
    </source>
</evidence>
<name>Q0W160_METAR</name>
<dbReference type="SUPFAM" id="SSF56801">
    <property type="entry name" value="Acetyl-CoA synthetase-like"/>
    <property type="match status" value="1"/>
</dbReference>
<proteinExistence type="predicted"/>
<dbReference type="GeneID" id="5145258"/>
<organism evidence="2 3">
    <name type="scientific">Methanocella arvoryzae (strain DSM 22066 / NBRC 105507 / MRE50)</name>
    <dbReference type="NCBI Taxonomy" id="351160"/>
    <lineage>
        <taxon>Archaea</taxon>
        <taxon>Methanobacteriati</taxon>
        <taxon>Methanobacteriota</taxon>
        <taxon>Stenosarchaea group</taxon>
        <taxon>Methanomicrobia</taxon>
        <taxon>Methanocellales</taxon>
        <taxon>Methanocellaceae</taxon>
        <taxon>Methanocella</taxon>
    </lineage>
</organism>
<dbReference type="RefSeq" id="WP_012034708.1">
    <property type="nucleotide sequence ID" value="NC_009464.1"/>
</dbReference>
<dbReference type="InterPro" id="IPR028154">
    <property type="entry name" value="AMP-dep_Lig_C"/>
</dbReference>
<dbReference type="KEGG" id="rci:RRC115"/>
<dbReference type="PANTHER" id="PTHR43845:SF1">
    <property type="entry name" value="BLR5969 PROTEIN"/>
    <property type="match status" value="1"/>
</dbReference>
<gene>
    <name evidence="2" type="ORF">RRC115</name>
</gene>
<sequence length="458" mass="51763">MLRPDNKYWNRELETMRPEERDQRILKQIKYQLNYVYNNIPFYRRLYDAKGFKPEMVKTLADFTKKVPIIKKSMLRESQAMYPPFGDYWGGKDVYRIHGSSGTTGIPTLYAISKKDWDHISDVQAMCYYSTGIRSHDTVQVSMLLSLFMGGWGAVLASERIGARTFPIGAGNTEQQATLMKILKPSVLTCTPTYAIHLGMVAKEIGIDPREIGVKKGVFLGEPGAGIPSIRRRIEDIWGLKAYDCGSTSEVTPWATNCECEEQAGMHCYTDQVYTEIVSEDDPNEGMAYGEEGGIVYTTLYRESQPMIRFWSGDRSMMTMEKCNCGRTYPRLPKGIFGRLDDMLIIRGVNTFPSAIEEAIRKCENAGAEFRIIVTRPKDMDLVALEVEHRDGLFDGLSETEIKRLKQELISEIANNVKAGCGISTSVEIVSPRTLPVAQLKSKRVVDRRTGVWTDCKP</sequence>
<dbReference type="OrthoDB" id="37928at2157"/>
<keyword evidence="3" id="KW-1185">Reference proteome</keyword>
<evidence type="ECO:0000313" key="3">
    <source>
        <dbReference type="Proteomes" id="UP000000663"/>
    </source>
</evidence>
<protein>
    <submittedName>
        <fullName evidence="2">Coenzyme F390 synthetase</fullName>
    </submittedName>
</protein>
<dbReference type="AlphaFoldDB" id="Q0W160"/>
<dbReference type="Gene3D" id="3.40.50.12780">
    <property type="entry name" value="N-terminal domain of ligase-like"/>
    <property type="match status" value="1"/>
</dbReference>
<dbReference type="EMBL" id="AM114193">
    <property type="protein sequence ID" value="CAJ37883.1"/>
    <property type="molecule type" value="Genomic_DNA"/>
</dbReference>
<dbReference type="eggNOG" id="arCOG02620">
    <property type="taxonomic scope" value="Archaea"/>
</dbReference>
<dbReference type="STRING" id="351160.RRC115"/>
<dbReference type="Proteomes" id="UP000000663">
    <property type="component" value="Chromosome"/>
</dbReference>
<dbReference type="Gene3D" id="3.30.300.30">
    <property type="match status" value="1"/>
</dbReference>
<reference evidence="2 3" key="1">
    <citation type="journal article" date="2006" name="Science">
        <title>Genome of rice cluster I archaea -- the key methane producers in the rice rhizosphere.</title>
        <authorList>
            <person name="Erkel C."/>
            <person name="Kube M."/>
            <person name="Reinhardt R."/>
            <person name="Liesack W."/>
        </authorList>
    </citation>
    <scope>NUCLEOTIDE SEQUENCE [LARGE SCALE GENOMIC DNA]</scope>
    <source>
        <strain evidence="3">DSM 22066 / NBRC 105507 / MRE50</strain>
    </source>
</reference>
<evidence type="ECO:0000259" key="1">
    <source>
        <dbReference type="Pfam" id="PF14535"/>
    </source>
</evidence>
<dbReference type="PATRIC" id="fig|351160.9.peg.398"/>
<dbReference type="PANTHER" id="PTHR43845">
    <property type="entry name" value="BLR5969 PROTEIN"/>
    <property type="match status" value="1"/>
</dbReference>
<dbReference type="InterPro" id="IPR045851">
    <property type="entry name" value="AMP-bd_C_sf"/>
</dbReference>
<feature type="domain" description="AMP-dependent ligase C-terminal" evidence="1">
    <location>
        <begin position="348"/>
        <end position="449"/>
    </location>
</feature>
<dbReference type="InterPro" id="IPR042099">
    <property type="entry name" value="ANL_N_sf"/>
</dbReference>
<dbReference type="Pfam" id="PF14535">
    <property type="entry name" value="AMP-binding_C_2"/>
    <property type="match status" value="1"/>
</dbReference>